<dbReference type="SUPFAM" id="SSF141452">
    <property type="entry name" value="Hcp1-like"/>
    <property type="match status" value="2"/>
</dbReference>
<dbReference type="Pfam" id="PF05638">
    <property type="entry name" value="T6SS_HCP"/>
    <property type="match status" value="2"/>
</dbReference>
<dbReference type="InterPro" id="IPR008514">
    <property type="entry name" value="T6SS_Hcp"/>
</dbReference>
<dbReference type="InterPro" id="IPR053165">
    <property type="entry name" value="HSI-I_assembly_Hcp1"/>
</dbReference>
<gene>
    <name evidence="2" type="ORF">AACH10_20025</name>
</gene>
<sequence length="411" mass="42629">MHPIPWRRGALALACLLLSSASQAAGERIQLGFKNLEVLGSSTLRGYERTIDVDSFQWGVSVGVGQFAGVGERTVSPPSISDIVWTQGLDRSYAGLGNAISKPGVATSTFSFLTSNGTGYDPYLTIEAQRASITGLSFSAGGGQPSVSASETFDLLKLSFRTELLAGQRPTSTPVVVSYDASNNSVSGSMGRSTSIRGRNSTSGLYLKLGSASSDSWIKGDSTLQGYQSWIALDSAQMGVGVAISHAGGRVTAVPSFSELTVTQQLDGAVPAVLANLLAGRTIGEATLVYLETVQNVTRVVTELRMANVVMSGMSFSSGGDVPSVAESLNFTGYQQTVWEYSGTSAKSSIVTMGWMGTAGLDSAEAAGSSPPGPAPLPVPEPGTWALMLGGAALLLARRRGLSPCRPVAPR</sequence>
<evidence type="ECO:0000313" key="2">
    <source>
        <dbReference type="EMBL" id="MEK8052550.1"/>
    </source>
</evidence>
<feature type="signal peptide" evidence="1">
    <location>
        <begin position="1"/>
        <end position="24"/>
    </location>
</feature>
<evidence type="ECO:0000256" key="1">
    <source>
        <dbReference type="SAM" id="SignalP"/>
    </source>
</evidence>
<dbReference type="NCBIfam" id="TIGR02595">
    <property type="entry name" value="PEP_CTERM"/>
    <property type="match status" value="1"/>
</dbReference>
<dbReference type="EMBL" id="JBBUTH010000009">
    <property type="protein sequence ID" value="MEK8052550.1"/>
    <property type="molecule type" value="Genomic_DNA"/>
</dbReference>
<dbReference type="PANTHER" id="PTHR36152:SF1">
    <property type="entry name" value="UBIQUITIN-LIKE DOMAIN-CONTAINING PROTEIN"/>
    <property type="match status" value="1"/>
</dbReference>
<dbReference type="Gene3D" id="2.30.110.20">
    <property type="entry name" value="Hcp1-like"/>
    <property type="match status" value="2"/>
</dbReference>
<keyword evidence="3" id="KW-1185">Reference proteome</keyword>
<dbReference type="RefSeq" id="WP_341412254.1">
    <property type="nucleotide sequence ID" value="NZ_JBBUTH010000009.1"/>
</dbReference>
<organism evidence="2 3">
    <name type="scientific">Pseudaquabacterium inlustre</name>
    <dbReference type="NCBI Taxonomy" id="2984192"/>
    <lineage>
        <taxon>Bacteria</taxon>
        <taxon>Pseudomonadati</taxon>
        <taxon>Pseudomonadota</taxon>
        <taxon>Betaproteobacteria</taxon>
        <taxon>Burkholderiales</taxon>
        <taxon>Sphaerotilaceae</taxon>
        <taxon>Pseudaquabacterium</taxon>
    </lineage>
</organism>
<evidence type="ECO:0000313" key="3">
    <source>
        <dbReference type="Proteomes" id="UP001365405"/>
    </source>
</evidence>
<comment type="caution">
    <text evidence="2">The sequence shown here is derived from an EMBL/GenBank/DDBJ whole genome shotgun (WGS) entry which is preliminary data.</text>
</comment>
<dbReference type="InterPro" id="IPR013424">
    <property type="entry name" value="Ice-binding_C"/>
</dbReference>
<keyword evidence="1" id="KW-0732">Signal</keyword>
<protein>
    <submittedName>
        <fullName evidence="2">Type VI secretion system tube protein Hcp</fullName>
    </submittedName>
</protein>
<proteinExistence type="predicted"/>
<reference evidence="2 3" key="1">
    <citation type="submission" date="2024-04" db="EMBL/GenBank/DDBJ databases">
        <title>Novel species of the genus Ideonella isolated from streams.</title>
        <authorList>
            <person name="Lu H."/>
        </authorList>
    </citation>
    <scope>NUCLEOTIDE SEQUENCE [LARGE SCALE GENOMIC DNA]</scope>
    <source>
        <strain evidence="2 3">DXS22W</strain>
    </source>
</reference>
<accession>A0ABU9CN37</accession>
<dbReference type="Proteomes" id="UP001365405">
    <property type="component" value="Unassembled WGS sequence"/>
</dbReference>
<name>A0ABU9CN37_9BURK</name>
<dbReference type="InterPro" id="IPR036624">
    <property type="entry name" value="Hcp1-lik_sf"/>
</dbReference>
<dbReference type="PANTHER" id="PTHR36152">
    <property type="entry name" value="CYTOPLASMIC PROTEIN-RELATED"/>
    <property type="match status" value="1"/>
</dbReference>
<feature type="chain" id="PRO_5047378076" evidence="1">
    <location>
        <begin position="25"/>
        <end position="411"/>
    </location>
</feature>